<evidence type="ECO:0000256" key="10">
    <source>
        <dbReference type="SAM" id="SignalP"/>
    </source>
</evidence>
<feature type="chain" id="PRO_5008788405" description="Reelin domain-containing protein" evidence="10">
    <location>
        <begin position="21"/>
        <end position="202"/>
    </location>
</feature>
<feature type="region of interest" description="Disordered" evidence="9">
    <location>
        <begin position="24"/>
        <end position="47"/>
    </location>
</feature>
<evidence type="ECO:0000256" key="6">
    <source>
        <dbReference type="ARBA" id="ARBA00022729"/>
    </source>
</evidence>
<dbReference type="Proteomes" id="UP000014760">
    <property type="component" value="Unassembled WGS sequence"/>
</dbReference>
<keyword evidence="14" id="KW-1185">Reference proteome</keyword>
<dbReference type="OrthoDB" id="2419613at2759"/>
<keyword evidence="7" id="KW-0391">Immunity</keyword>
<dbReference type="HOGENOM" id="CLU_091827_1_0_1"/>
<dbReference type="EMBL" id="AMQN01000974">
    <property type="status" value="NOT_ANNOTATED_CDS"/>
    <property type="molecule type" value="Genomic_DNA"/>
</dbReference>
<evidence type="ECO:0000256" key="5">
    <source>
        <dbReference type="ARBA" id="ARBA00022588"/>
    </source>
</evidence>
<reference evidence="13" key="3">
    <citation type="submission" date="2015-06" db="UniProtKB">
        <authorList>
            <consortium name="EnsemblMetazoa"/>
        </authorList>
    </citation>
    <scope>IDENTIFICATION</scope>
</reference>
<evidence type="ECO:0000313" key="12">
    <source>
        <dbReference type="EMBL" id="ELU09445.1"/>
    </source>
</evidence>
<evidence type="ECO:0000313" key="14">
    <source>
        <dbReference type="Proteomes" id="UP000014760"/>
    </source>
</evidence>
<dbReference type="InterPro" id="IPR042307">
    <property type="entry name" value="Reeler_sf"/>
</dbReference>
<feature type="signal peptide" evidence="10">
    <location>
        <begin position="1"/>
        <end position="20"/>
    </location>
</feature>
<keyword evidence="3" id="KW-0964">Secreted</keyword>
<dbReference type="EMBL" id="KB298217">
    <property type="protein sequence ID" value="ELU09445.1"/>
    <property type="molecule type" value="Genomic_DNA"/>
</dbReference>
<comment type="similarity">
    <text evidence="2">Belongs to the insect defense protein family.</text>
</comment>
<dbReference type="AlphaFoldDB" id="R7UTC5"/>
<dbReference type="PANTHER" id="PTHR45828">
    <property type="entry name" value="CYTOCHROME B561/FERRIC REDUCTASE TRANSMEMBRANE"/>
    <property type="match status" value="1"/>
</dbReference>
<evidence type="ECO:0000256" key="1">
    <source>
        <dbReference type="ARBA" id="ARBA00004613"/>
    </source>
</evidence>
<dbReference type="GO" id="GO:0005576">
    <property type="term" value="C:extracellular region"/>
    <property type="evidence" value="ECO:0007669"/>
    <property type="project" value="UniProtKB-SubCell"/>
</dbReference>
<evidence type="ECO:0000259" key="11">
    <source>
        <dbReference type="Pfam" id="PF02014"/>
    </source>
</evidence>
<evidence type="ECO:0000256" key="7">
    <source>
        <dbReference type="ARBA" id="ARBA00022859"/>
    </source>
</evidence>
<comment type="subcellular location">
    <subcellularLocation>
        <location evidence="1">Secreted</location>
    </subcellularLocation>
</comment>
<dbReference type="Gene3D" id="2.60.40.4060">
    <property type="entry name" value="Reeler domain"/>
    <property type="match status" value="1"/>
</dbReference>
<evidence type="ECO:0000256" key="4">
    <source>
        <dbReference type="ARBA" id="ARBA00022529"/>
    </source>
</evidence>
<dbReference type="STRING" id="283909.R7UTC5"/>
<evidence type="ECO:0000256" key="2">
    <source>
        <dbReference type="ARBA" id="ARBA00008501"/>
    </source>
</evidence>
<evidence type="ECO:0000256" key="9">
    <source>
        <dbReference type="SAM" id="MobiDB-lite"/>
    </source>
</evidence>
<evidence type="ECO:0000313" key="13">
    <source>
        <dbReference type="EnsemblMetazoa" id="CapteP200310"/>
    </source>
</evidence>
<feature type="domain" description="Reelin" evidence="11">
    <location>
        <begin position="30"/>
        <end position="148"/>
    </location>
</feature>
<keyword evidence="8" id="KW-0044">Antibiotic</keyword>
<dbReference type="GO" id="GO:0042742">
    <property type="term" value="P:defense response to bacterium"/>
    <property type="evidence" value="ECO:0007669"/>
    <property type="project" value="UniProtKB-KW"/>
</dbReference>
<feature type="compositionally biased region" description="Polar residues" evidence="9">
    <location>
        <begin position="24"/>
        <end position="35"/>
    </location>
</feature>
<evidence type="ECO:0000256" key="3">
    <source>
        <dbReference type="ARBA" id="ARBA00022525"/>
    </source>
</evidence>
<protein>
    <recommendedName>
        <fullName evidence="11">Reelin domain-containing protein</fullName>
    </recommendedName>
</protein>
<dbReference type="GO" id="GO:0045087">
    <property type="term" value="P:innate immune response"/>
    <property type="evidence" value="ECO:0007669"/>
    <property type="project" value="UniProtKB-KW"/>
</dbReference>
<evidence type="ECO:0000256" key="8">
    <source>
        <dbReference type="ARBA" id="ARBA00023022"/>
    </source>
</evidence>
<organism evidence="12">
    <name type="scientific">Capitella teleta</name>
    <name type="common">Polychaete worm</name>
    <dbReference type="NCBI Taxonomy" id="283909"/>
    <lineage>
        <taxon>Eukaryota</taxon>
        <taxon>Metazoa</taxon>
        <taxon>Spiralia</taxon>
        <taxon>Lophotrochozoa</taxon>
        <taxon>Annelida</taxon>
        <taxon>Polychaeta</taxon>
        <taxon>Sedentaria</taxon>
        <taxon>Scolecida</taxon>
        <taxon>Capitellidae</taxon>
        <taxon>Capitella</taxon>
    </lineage>
</organism>
<dbReference type="InterPro" id="IPR002861">
    <property type="entry name" value="Reeler_dom"/>
</dbReference>
<reference evidence="12 14" key="2">
    <citation type="journal article" date="2013" name="Nature">
        <title>Insights into bilaterian evolution from three spiralian genomes.</title>
        <authorList>
            <person name="Simakov O."/>
            <person name="Marletaz F."/>
            <person name="Cho S.J."/>
            <person name="Edsinger-Gonzales E."/>
            <person name="Havlak P."/>
            <person name="Hellsten U."/>
            <person name="Kuo D.H."/>
            <person name="Larsson T."/>
            <person name="Lv J."/>
            <person name="Arendt D."/>
            <person name="Savage R."/>
            <person name="Osoegawa K."/>
            <person name="de Jong P."/>
            <person name="Grimwood J."/>
            <person name="Chapman J.A."/>
            <person name="Shapiro H."/>
            <person name="Aerts A."/>
            <person name="Otillar R.P."/>
            <person name="Terry A.Y."/>
            <person name="Boore J.L."/>
            <person name="Grigoriev I.V."/>
            <person name="Lindberg D.R."/>
            <person name="Seaver E.C."/>
            <person name="Weisblat D.A."/>
            <person name="Putnam N.H."/>
            <person name="Rokhsar D.S."/>
        </authorList>
    </citation>
    <scope>NUCLEOTIDE SEQUENCE</scope>
    <source>
        <strain evidence="12 14">I ESC-2004</strain>
    </source>
</reference>
<dbReference type="CDD" id="cd08544">
    <property type="entry name" value="Reeler"/>
    <property type="match status" value="1"/>
</dbReference>
<proteinExistence type="inferred from homology"/>
<dbReference type="InterPro" id="IPR051237">
    <property type="entry name" value="Ferric-chelate_Red/DefProt"/>
</dbReference>
<keyword evidence="4" id="KW-0929">Antimicrobial</keyword>
<dbReference type="GO" id="GO:0016020">
    <property type="term" value="C:membrane"/>
    <property type="evidence" value="ECO:0007669"/>
    <property type="project" value="TreeGrafter"/>
</dbReference>
<sequence length="202" mass="21804">MLRATGIILALAIQASLTLALSSGPPSSACGNRTPSHGVPPQTSEPPYEFDLHYHDDHFDVAIIADSGAFLGFMMQAVDSNGNLVGRFEPKDSKSKLMNCDNQGDSISHSSSEAKDTVYTAFYLPDGVSADGIVIKATVVQNYATFWTNMESIDLGDLRAARARDCFHLPRGNQRILRGQKANVQLANTGGQKFAENKEPES</sequence>
<dbReference type="EnsemblMetazoa" id="CapteT200310">
    <property type="protein sequence ID" value="CapteP200310"/>
    <property type="gene ID" value="CapteG200310"/>
</dbReference>
<gene>
    <name evidence="12" type="ORF">CAPTEDRAFT_200310</name>
</gene>
<reference evidence="14" key="1">
    <citation type="submission" date="2012-12" db="EMBL/GenBank/DDBJ databases">
        <authorList>
            <person name="Hellsten U."/>
            <person name="Grimwood J."/>
            <person name="Chapman J.A."/>
            <person name="Shapiro H."/>
            <person name="Aerts A."/>
            <person name="Otillar R.P."/>
            <person name="Terry A.Y."/>
            <person name="Boore J.L."/>
            <person name="Simakov O."/>
            <person name="Marletaz F."/>
            <person name="Cho S.-J."/>
            <person name="Edsinger-Gonzales E."/>
            <person name="Havlak P."/>
            <person name="Kuo D.-H."/>
            <person name="Larsson T."/>
            <person name="Lv J."/>
            <person name="Arendt D."/>
            <person name="Savage R."/>
            <person name="Osoegawa K."/>
            <person name="de Jong P."/>
            <person name="Lindberg D.R."/>
            <person name="Seaver E.C."/>
            <person name="Weisblat D.A."/>
            <person name="Putnam N.H."/>
            <person name="Grigoriev I.V."/>
            <person name="Rokhsar D.S."/>
        </authorList>
    </citation>
    <scope>NUCLEOTIDE SEQUENCE</scope>
    <source>
        <strain evidence="14">I ESC-2004</strain>
    </source>
</reference>
<keyword evidence="5" id="KW-0399">Innate immunity</keyword>
<accession>R7UTC5</accession>
<dbReference type="OMA" id="QRYSEFY"/>
<dbReference type="Pfam" id="PF02014">
    <property type="entry name" value="Reeler"/>
    <property type="match status" value="1"/>
</dbReference>
<name>R7UTC5_CAPTE</name>
<dbReference type="PANTHER" id="PTHR45828:SF9">
    <property type="entry name" value="CELL WALL INTEGRITY AND STRESS RESPONSE COMPONENT 4-LIKE-RELATED"/>
    <property type="match status" value="1"/>
</dbReference>
<keyword evidence="6 10" id="KW-0732">Signal</keyword>